<gene>
    <name evidence="3" type="ORF">M0811_09630</name>
</gene>
<dbReference type="EMBL" id="JAPDFW010000083">
    <property type="protein sequence ID" value="KAJ5071986.1"/>
    <property type="molecule type" value="Genomic_DNA"/>
</dbReference>
<feature type="region of interest" description="Disordered" evidence="1">
    <location>
        <begin position="1"/>
        <end position="47"/>
    </location>
</feature>
<keyword evidence="3" id="KW-0675">Receptor</keyword>
<accession>A0A9Q0LFY2</accession>
<sequence>MTDKNKETKPLINNEKANEIDSQPKLESNLPFIDGQPLEKQPLYPPQPRLQQQQPYLQQPYYQQPYYQQPYYQQPYYQQPFTQTIQQQQQQIDYPTVGINTHRKSSKRPGYVRPRNYVICIVCILVCIGIITLIIVAIASSFKFKWDNNSYPYNGNGVPGLTCPARSYYLTKSGNNNIGECVFYDYTCARDDTVFDLSRDYSQIFTGEDYDSDCLSNLGYLQCAPMSPYINSFGSNIQIGENYQNFILCDFFCDTLYDNCKDATFDCSSNNPFPHVYCGQTVSSQFSDSKSFCQQGLYLTVSSDQNSCFAGVGSLIPSILILAFLSLFFFA</sequence>
<keyword evidence="2" id="KW-0472">Membrane</keyword>
<keyword evidence="2" id="KW-0812">Transmembrane</keyword>
<proteinExistence type="predicted"/>
<comment type="caution">
    <text evidence="3">The sequence shown here is derived from an EMBL/GenBank/DDBJ whole genome shotgun (WGS) entry which is preliminary data.</text>
</comment>
<dbReference type="OrthoDB" id="5982264at2759"/>
<feature type="transmembrane region" description="Helical" evidence="2">
    <location>
        <begin position="117"/>
        <end position="142"/>
    </location>
</feature>
<feature type="transmembrane region" description="Helical" evidence="2">
    <location>
        <begin position="309"/>
        <end position="330"/>
    </location>
</feature>
<evidence type="ECO:0000313" key="3">
    <source>
        <dbReference type="EMBL" id="KAJ5071986.1"/>
    </source>
</evidence>
<reference evidence="3" key="1">
    <citation type="submission" date="2022-10" db="EMBL/GenBank/DDBJ databases">
        <title>Novel sulphate-reducing endosymbionts in the free-living metamonad Anaeramoeba.</title>
        <authorList>
            <person name="Jerlstrom-Hultqvist J."/>
            <person name="Cepicka I."/>
            <person name="Gallot-Lavallee L."/>
            <person name="Salas-Leiva D."/>
            <person name="Curtis B.A."/>
            <person name="Zahonova K."/>
            <person name="Pipaliya S."/>
            <person name="Dacks J."/>
            <person name="Roger A.J."/>
        </authorList>
    </citation>
    <scope>NUCLEOTIDE SEQUENCE</scope>
    <source>
        <strain evidence="3">BMAN</strain>
    </source>
</reference>
<dbReference type="AlphaFoldDB" id="A0A9Q0LFY2"/>
<evidence type="ECO:0000256" key="2">
    <source>
        <dbReference type="SAM" id="Phobius"/>
    </source>
</evidence>
<evidence type="ECO:0000256" key="1">
    <source>
        <dbReference type="SAM" id="MobiDB-lite"/>
    </source>
</evidence>
<keyword evidence="4" id="KW-1185">Reference proteome</keyword>
<dbReference type="Proteomes" id="UP001149090">
    <property type="component" value="Unassembled WGS sequence"/>
</dbReference>
<keyword evidence="2" id="KW-1133">Transmembrane helix</keyword>
<organism evidence="3 4">
    <name type="scientific">Anaeramoeba ignava</name>
    <name type="common">Anaerobic marine amoeba</name>
    <dbReference type="NCBI Taxonomy" id="1746090"/>
    <lineage>
        <taxon>Eukaryota</taxon>
        <taxon>Metamonada</taxon>
        <taxon>Anaeramoebidae</taxon>
        <taxon>Anaeramoeba</taxon>
    </lineage>
</organism>
<protein>
    <submittedName>
        <fullName evidence="3">Folate receptor family protein</fullName>
    </submittedName>
</protein>
<name>A0A9Q0LFY2_ANAIG</name>
<evidence type="ECO:0000313" key="4">
    <source>
        <dbReference type="Proteomes" id="UP001149090"/>
    </source>
</evidence>